<evidence type="ECO:0000256" key="8">
    <source>
        <dbReference type="PIRNR" id="PIRNR002030"/>
    </source>
</evidence>
<keyword evidence="10" id="KW-1185">Reference proteome</keyword>
<dbReference type="InterPro" id="IPR009050">
    <property type="entry name" value="Globin-like_sf"/>
</dbReference>
<dbReference type="CDD" id="cd00454">
    <property type="entry name" value="TrHb1_N"/>
    <property type="match status" value="1"/>
</dbReference>
<evidence type="ECO:0000256" key="6">
    <source>
        <dbReference type="ARBA" id="ARBA00022723"/>
    </source>
</evidence>
<comment type="cofactor">
    <cofactor evidence="1 8">
        <name>heme</name>
        <dbReference type="ChEBI" id="CHEBI:30413"/>
    </cofactor>
</comment>
<protein>
    <recommendedName>
        <fullName evidence="8">Group 1 truncated hemoglobin</fullName>
    </recommendedName>
</protein>
<reference evidence="9 10" key="1">
    <citation type="submission" date="2022-10" db="EMBL/GenBank/DDBJ databases">
        <title>The complete genomes of actinobacterial strains from the NBC collection.</title>
        <authorList>
            <person name="Joergensen T.S."/>
            <person name="Alvarez Arevalo M."/>
            <person name="Sterndorff E.B."/>
            <person name="Faurdal D."/>
            <person name="Vuksanovic O."/>
            <person name="Mourched A.-S."/>
            <person name="Charusanti P."/>
            <person name="Shaw S."/>
            <person name="Blin K."/>
            <person name="Weber T."/>
        </authorList>
    </citation>
    <scope>NUCLEOTIDE SEQUENCE [LARGE SCALE GENOMIC DNA]</scope>
    <source>
        <strain evidence="9 10">NBC_01413</strain>
    </source>
</reference>
<evidence type="ECO:0000256" key="2">
    <source>
        <dbReference type="ARBA" id="ARBA00009660"/>
    </source>
</evidence>
<comment type="similarity">
    <text evidence="2 8">Belongs to the truncated hemoglobin family. Group I subfamily.</text>
</comment>
<evidence type="ECO:0000256" key="1">
    <source>
        <dbReference type="ARBA" id="ARBA00001971"/>
    </source>
</evidence>
<dbReference type="InterPro" id="IPR016339">
    <property type="entry name" value="Hemoglobin_trunc_I"/>
</dbReference>
<evidence type="ECO:0000256" key="3">
    <source>
        <dbReference type="ARBA" id="ARBA00022448"/>
    </source>
</evidence>
<keyword evidence="4 8" id="KW-0349">Heme</keyword>
<accession>A0ABZ1NI68</accession>
<keyword evidence="5 8" id="KW-0561">Oxygen transport</keyword>
<dbReference type="InterPro" id="IPR012292">
    <property type="entry name" value="Globin/Proto"/>
</dbReference>
<evidence type="ECO:0000256" key="5">
    <source>
        <dbReference type="ARBA" id="ARBA00022621"/>
    </source>
</evidence>
<keyword evidence="3 8" id="KW-0813">Transport</keyword>
<gene>
    <name evidence="9" type="ORF">OG308_16900</name>
</gene>
<dbReference type="PROSITE" id="PS01213">
    <property type="entry name" value="GLOBIN_FAM_2"/>
    <property type="match status" value="1"/>
</dbReference>
<dbReference type="GeneID" id="91375830"/>
<dbReference type="InterPro" id="IPR001486">
    <property type="entry name" value="Hemoglobin_trunc"/>
</dbReference>
<dbReference type="Proteomes" id="UP001621418">
    <property type="component" value="Chromosome"/>
</dbReference>
<dbReference type="InterPro" id="IPR019795">
    <property type="entry name" value="Globin_bac-like_CS"/>
</dbReference>
<dbReference type="EMBL" id="CP109527">
    <property type="protein sequence ID" value="WTY39651.1"/>
    <property type="molecule type" value="Genomic_DNA"/>
</dbReference>
<evidence type="ECO:0000313" key="10">
    <source>
        <dbReference type="Proteomes" id="UP001621418"/>
    </source>
</evidence>
<keyword evidence="6 8" id="KW-0479">Metal-binding</keyword>
<dbReference type="Gene3D" id="1.10.490.10">
    <property type="entry name" value="Globins"/>
    <property type="match status" value="1"/>
</dbReference>
<evidence type="ECO:0000256" key="7">
    <source>
        <dbReference type="ARBA" id="ARBA00023004"/>
    </source>
</evidence>
<dbReference type="RefSeq" id="WP_328664112.1">
    <property type="nucleotide sequence ID" value="NZ_CP108014.1"/>
</dbReference>
<evidence type="ECO:0000313" key="9">
    <source>
        <dbReference type="EMBL" id="WTY39651.1"/>
    </source>
</evidence>
<dbReference type="Pfam" id="PF01152">
    <property type="entry name" value="Bac_globin"/>
    <property type="match status" value="1"/>
</dbReference>
<evidence type="ECO:0000256" key="4">
    <source>
        <dbReference type="ARBA" id="ARBA00022617"/>
    </source>
</evidence>
<keyword evidence="7 8" id="KW-0408">Iron</keyword>
<dbReference type="SUPFAM" id="SSF46458">
    <property type="entry name" value="Globin-like"/>
    <property type="match status" value="1"/>
</dbReference>
<name>A0ABZ1NI68_9NOCA</name>
<dbReference type="PIRSF" id="PIRSF002030">
    <property type="entry name" value="Globin_Protozoa/Cyanobacteria"/>
    <property type="match status" value="1"/>
</dbReference>
<sequence length="133" mass="14194">MFYPLPSETPEPCEASSIYEQVGGYEALQAVVDAFYTRVLADEALGPFFAGTNMTRMKGRQVEFFSAALGGPDPYIGAAMKQVHRGRGITKAHFDLVAGHLAEAMTVAGVRSELLAQILDVVSPLADDICSGP</sequence>
<proteinExistence type="inferred from homology"/>
<organism evidence="9 10">
    <name type="scientific">Nocardia salmonicida</name>
    <dbReference type="NCBI Taxonomy" id="53431"/>
    <lineage>
        <taxon>Bacteria</taxon>
        <taxon>Bacillati</taxon>
        <taxon>Actinomycetota</taxon>
        <taxon>Actinomycetes</taxon>
        <taxon>Mycobacteriales</taxon>
        <taxon>Nocardiaceae</taxon>
        <taxon>Nocardia</taxon>
    </lineage>
</organism>